<evidence type="ECO:0000313" key="5">
    <source>
        <dbReference type="Proteomes" id="UP000006727"/>
    </source>
</evidence>
<proteinExistence type="predicted"/>
<dbReference type="InterPro" id="IPR056398">
    <property type="entry name" value="Tudor_Coilin"/>
</dbReference>
<evidence type="ECO:0000259" key="2">
    <source>
        <dbReference type="Pfam" id="PF23086"/>
    </source>
</evidence>
<name>A9TJ54_PHYPA</name>
<keyword evidence="5" id="KW-1185">Reference proteome</keyword>
<feature type="compositionally biased region" description="Basic and acidic residues" evidence="1">
    <location>
        <begin position="199"/>
        <end position="208"/>
    </location>
</feature>
<dbReference type="GeneID" id="112293874"/>
<feature type="domain" description="Coilin tudor" evidence="2">
    <location>
        <begin position="542"/>
        <end position="647"/>
    </location>
</feature>
<dbReference type="Proteomes" id="UP000006727">
    <property type="component" value="Chromosome 16"/>
</dbReference>
<protein>
    <recommendedName>
        <fullName evidence="2">Coilin tudor domain-containing protein</fullName>
    </recommendedName>
</protein>
<feature type="compositionally biased region" description="Basic and acidic residues" evidence="1">
    <location>
        <begin position="505"/>
        <end position="525"/>
    </location>
</feature>
<dbReference type="EMBL" id="ABEU02000016">
    <property type="protein sequence ID" value="PNR37266.1"/>
    <property type="molecule type" value="Genomic_DNA"/>
</dbReference>
<dbReference type="Gramene" id="Pp3c16_2520V3.2">
    <property type="protein sequence ID" value="Pp3c16_2520V3.2"/>
    <property type="gene ID" value="Pp3c16_2520"/>
</dbReference>
<dbReference type="OrthoDB" id="74813at2759"/>
<dbReference type="GO" id="GO:0000387">
    <property type="term" value="P:spliceosomal snRNP assembly"/>
    <property type="evidence" value="ECO:0000318"/>
    <property type="project" value="GO_Central"/>
</dbReference>
<evidence type="ECO:0000313" key="4">
    <source>
        <dbReference type="EnsemblPlants" id="Pp3c16_2520V3.1"/>
    </source>
</evidence>
<feature type="compositionally biased region" description="Acidic residues" evidence="1">
    <location>
        <begin position="440"/>
        <end position="455"/>
    </location>
</feature>
<dbReference type="eggNOG" id="ENOG502QVBB">
    <property type="taxonomic scope" value="Eukaryota"/>
</dbReference>
<organism evidence="3">
    <name type="scientific">Physcomitrium patens</name>
    <name type="common">Spreading-leaved earth moss</name>
    <name type="synonym">Physcomitrella patens</name>
    <dbReference type="NCBI Taxonomy" id="3218"/>
    <lineage>
        <taxon>Eukaryota</taxon>
        <taxon>Viridiplantae</taxon>
        <taxon>Streptophyta</taxon>
        <taxon>Embryophyta</taxon>
        <taxon>Bryophyta</taxon>
        <taxon>Bryophytina</taxon>
        <taxon>Bryopsida</taxon>
        <taxon>Funariidae</taxon>
        <taxon>Funariales</taxon>
        <taxon>Funariaceae</taxon>
        <taxon>Physcomitrium</taxon>
    </lineage>
</organism>
<reference evidence="4" key="3">
    <citation type="submission" date="2020-12" db="UniProtKB">
        <authorList>
            <consortium name="EnsemblPlants"/>
        </authorList>
    </citation>
    <scope>IDENTIFICATION</scope>
</reference>
<feature type="compositionally biased region" description="Polar residues" evidence="1">
    <location>
        <begin position="425"/>
        <end position="435"/>
    </location>
</feature>
<dbReference type="AlphaFoldDB" id="A9TJ54"/>
<dbReference type="STRING" id="3218.A9TJ54"/>
<dbReference type="RefSeq" id="XP_024399575.1">
    <property type="nucleotide sequence ID" value="XM_024543807.2"/>
</dbReference>
<feature type="compositionally biased region" description="Basic and acidic residues" evidence="1">
    <location>
        <begin position="364"/>
        <end position="391"/>
    </location>
</feature>
<feature type="region of interest" description="Disordered" evidence="1">
    <location>
        <begin position="497"/>
        <end position="529"/>
    </location>
</feature>
<dbReference type="GO" id="GO:0030619">
    <property type="term" value="F:U1 snRNA binding"/>
    <property type="evidence" value="ECO:0000318"/>
    <property type="project" value="GO_Central"/>
</dbReference>
<dbReference type="EnsemblPlants" id="Pp3c16_2520V3.2">
    <property type="protein sequence ID" value="Pp3c16_2520V3.2"/>
    <property type="gene ID" value="Pp3c16_2520"/>
</dbReference>
<dbReference type="Pfam" id="PF23086">
    <property type="entry name" value="Tudor_Coilin"/>
    <property type="match status" value="1"/>
</dbReference>
<dbReference type="EnsemblPlants" id="Pp3c16_2520V3.1">
    <property type="protein sequence ID" value="Pp3c16_2520V3.1"/>
    <property type="gene ID" value="Pp3c16_2520"/>
</dbReference>
<gene>
    <name evidence="4" type="primary">LOC112293874</name>
    <name evidence="3" type="ORF">PHYPA_020374</name>
</gene>
<accession>A9TJ54</accession>
<dbReference type="PANTHER" id="PTHR15197:SF0">
    <property type="entry name" value="COILIN"/>
    <property type="match status" value="1"/>
</dbReference>
<dbReference type="GO" id="GO:0015030">
    <property type="term" value="C:Cajal body"/>
    <property type="evidence" value="ECO:0000318"/>
    <property type="project" value="GO_Central"/>
</dbReference>
<evidence type="ECO:0000313" key="3">
    <source>
        <dbReference type="EMBL" id="PNR37266.1"/>
    </source>
</evidence>
<dbReference type="FunCoup" id="A9TJ54">
    <property type="interactions" value="1166"/>
</dbReference>
<dbReference type="HOGENOM" id="CLU_461842_0_0_1"/>
<feature type="compositionally biased region" description="Basic and acidic residues" evidence="1">
    <location>
        <begin position="271"/>
        <end position="326"/>
    </location>
</feature>
<evidence type="ECO:0000256" key="1">
    <source>
        <dbReference type="SAM" id="MobiDB-lite"/>
    </source>
</evidence>
<dbReference type="GO" id="GO:0030620">
    <property type="term" value="F:U2 snRNA binding"/>
    <property type="evidence" value="ECO:0000318"/>
    <property type="project" value="GO_Central"/>
</dbReference>
<reference evidence="3 5" key="2">
    <citation type="journal article" date="2018" name="Plant J.">
        <title>The Physcomitrella patens chromosome-scale assembly reveals moss genome structure and evolution.</title>
        <authorList>
            <person name="Lang D."/>
            <person name="Ullrich K.K."/>
            <person name="Murat F."/>
            <person name="Fuchs J."/>
            <person name="Jenkins J."/>
            <person name="Haas F.B."/>
            <person name="Piednoel M."/>
            <person name="Gundlach H."/>
            <person name="Van Bel M."/>
            <person name="Meyberg R."/>
            <person name="Vives C."/>
            <person name="Morata J."/>
            <person name="Symeonidi A."/>
            <person name="Hiss M."/>
            <person name="Muchero W."/>
            <person name="Kamisugi Y."/>
            <person name="Saleh O."/>
            <person name="Blanc G."/>
            <person name="Decker E.L."/>
            <person name="van Gessel N."/>
            <person name="Grimwood J."/>
            <person name="Hayes R.D."/>
            <person name="Graham S.W."/>
            <person name="Gunter L.E."/>
            <person name="McDaniel S.F."/>
            <person name="Hoernstein S.N.W."/>
            <person name="Larsson A."/>
            <person name="Li F.W."/>
            <person name="Perroud P.F."/>
            <person name="Phillips J."/>
            <person name="Ranjan P."/>
            <person name="Rokshar D.S."/>
            <person name="Rothfels C.J."/>
            <person name="Schneider L."/>
            <person name="Shu S."/>
            <person name="Stevenson D.W."/>
            <person name="Thummler F."/>
            <person name="Tillich M."/>
            <person name="Villarreal Aguilar J.C."/>
            <person name="Widiez T."/>
            <person name="Wong G.K."/>
            <person name="Wymore A."/>
            <person name="Zhang Y."/>
            <person name="Zimmer A.D."/>
            <person name="Quatrano R.S."/>
            <person name="Mayer K.F.X."/>
            <person name="Goodstein D."/>
            <person name="Casacuberta J.M."/>
            <person name="Vandepoele K."/>
            <person name="Reski R."/>
            <person name="Cuming A.C."/>
            <person name="Tuskan G.A."/>
            <person name="Maumus F."/>
            <person name="Salse J."/>
            <person name="Schmutz J."/>
            <person name="Rensing S.A."/>
        </authorList>
    </citation>
    <scope>NUCLEOTIDE SEQUENCE [LARGE SCALE GENOMIC DNA]</scope>
    <source>
        <strain evidence="4 5">cv. Gransden 2004</strain>
    </source>
</reference>
<feature type="compositionally biased region" description="Basic residues" evidence="1">
    <location>
        <begin position="209"/>
        <end position="220"/>
    </location>
</feature>
<sequence length="827" mass="91897">MSMELYSKSVRIRLCFEEPGMLRKAQVDQGLAKSWYLINADVLSVGQLAARIEHDYRLRVTCPHGIVLEMCDFVLPPAQSTRILQDFDLVSVRRKQDGVSREQSKELATNSVSIDGEEVGLLLAPDEFEKEEGGYQSEHSGDEDSEFSFGSGKKVKGDANGLKKLRAKESSGKKRKRPIQTQDNIFVSPPKSEKKTKKLQLEPSERNKQKSSGKKKRNKLGHGDQGSSEILPLQLDMPEALPRSEPIDDVPAKAKKKKKRELAEQTGIDTNTRDRSEPKEIALEARPSKERKVKSRKETEDLERPHMKAVSEEGTHHRSSRRHGDELDAAIESRLQKLTPEAGREGKKSRKRQDANLVNYDQESPPKKSEVKGKGGNDSHPEQSDALEKRPSRSARRKKAKRRWLREQAQLQNNASSKKDDIKAIQTQNTKPPDTSDSGYSEEDSEVEEASAEEEILPRVVAPGHIRFDHYEDERDEGHCTATVALSYPQVKCKQQGQAWGQEKSQSKKSEGGHYRNGEKFENRSSEGTMEQIDQANVVAHEINFENLPVLNRDPRIGDVLAYRLVELTASWTPELSSYRVGKVTVYDGASKMTTLIAVPEYPLHVRQSEGVEENEQQDEDLLPPYNPDGSLEVHLTTLVDLKVLKEGPVSSSSAVQPKSAARKPLDVGTADVGVSTEPLQPTTLSNKVLQKHAEPAAHINLNKQSVALSSQSNQGEFSAAGNVVEMRPLPTEPESVLNQPTNAEWQDMLSEAINRKRKELSLKELGGSEGLAPAGDVKSNLGNPVARGEGGKRQSQTNGTPIIRHRHMRTGALGPTMALLRANQIL</sequence>
<dbReference type="Gramene" id="Pp3c16_2520V3.1">
    <property type="protein sequence ID" value="Pp3c16_2520V3.1"/>
    <property type="gene ID" value="Pp3c16_2520"/>
</dbReference>
<feature type="compositionally biased region" description="Basic residues" evidence="1">
    <location>
        <begin position="392"/>
        <end position="404"/>
    </location>
</feature>
<feature type="region of interest" description="Disordered" evidence="1">
    <location>
        <begin position="768"/>
        <end position="802"/>
    </location>
</feature>
<dbReference type="PANTHER" id="PTHR15197">
    <property type="entry name" value="COILIN P80"/>
    <property type="match status" value="1"/>
</dbReference>
<dbReference type="InterPro" id="IPR024822">
    <property type="entry name" value="Coilin"/>
</dbReference>
<dbReference type="KEGG" id="ppp:112293874"/>
<feature type="region of interest" description="Disordered" evidence="1">
    <location>
        <begin position="130"/>
        <end position="458"/>
    </location>
</feature>
<reference evidence="3 5" key="1">
    <citation type="journal article" date="2008" name="Science">
        <title>The Physcomitrella genome reveals evolutionary insights into the conquest of land by plants.</title>
        <authorList>
            <person name="Rensing S."/>
            <person name="Lang D."/>
            <person name="Zimmer A."/>
            <person name="Terry A."/>
            <person name="Salamov A."/>
            <person name="Shapiro H."/>
            <person name="Nishiyama T."/>
            <person name="Perroud P.-F."/>
            <person name="Lindquist E."/>
            <person name="Kamisugi Y."/>
            <person name="Tanahashi T."/>
            <person name="Sakakibara K."/>
            <person name="Fujita T."/>
            <person name="Oishi K."/>
            <person name="Shin-I T."/>
            <person name="Kuroki Y."/>
            <person name="Toyoda A."/>
            <person name="Suzuki Y."/>
            <person name="Hashimoto A."/>
            <person name="Yamaguchi K."/>
            <person name="Sugano A."/>
            <person name="Kohara Y."/>
            <person name="Fujiyama A."/>
            <person name="Anterola A."/>
            <person name="Aoki S."/>
            <person name="Ashton N."/>
            <person name="Barbazuk W.B."/>
            <person name="Barker E."/>
            <person name="Bennetzen J."/>
            <person name="Bezanilla M."/>
            <person name="Blankenship R."/>
            <person name="Cho S.H."/>
            <person name="Dutcher S."/>
            <person name="Estelle M."/>
            <person name="Fawcett J.A."/>
            <person name="Gundlach H."/>
            <person name="Hanada K."/>
            <person name="Heyl A."/>
            <person name="Hicks K.A."/>
            <person name="Hugh J."/>
            <person name="Lohr M."/>
            <person name="Mayer K."/>
            <person name="Melkozernov A."/>
            <person name="Murata T."/>
            <person name="Nelson D."/>
            <person name="Pils B."/>
            <person name="Prigge M."/>
            <person name="Reiss B."/>
            <person name="Renner T."/>
            <person name="Rombauts S."/>
            <person name="Rushton P."/>
            <person name="Sanderfoot A."/>
            <person name="Schween G."/>
            <person name="Shiu S.-H."/>
            <person name="Stueber K."/>
            <person name="Theodoulou F.L."/>
            <person name="Tu H."/>
            <person name="Van de Peer Y."/>
            <person name="Verrier P.J."/>
            <person name="Waters E."/>
            <person name="Wood A."/>
            <person name="Yang L."/>
            <person name="Cove D."/>
            <person name="Cuming A."/>
            <person name="Hasebe M."/>
            <person name="Lucas S."/>
            <person name="Mishler D.B."/>
            <person name="Reski R."/>
            <person name="Grigoriev I."/>
            <person name="Quatrano R.S."/>
            <person name="Boore J.L."/>
        </authorList>
    </citation>
    <scope>NUCLEOTIDE SEQUENCE [LARGE SCALE GENOMIC DNA]</scope>
    <source>
        <strain evidence="4 5">cv. Gransden 2004</strain>
    </source>
</reference>
<dbReference type="PaxDb" id="3218-PP1S242_44V6.1"/>